<sequence>MANVRRSLSKVTGYKMVEARTEQFVSDLKQIHQNIYDFEFDCHQVSQMIESKCENCEINVQICTYLVEYKKEIDLLAPFSYFVNCALKIFSLAHAAAFAPMASTNVYDYYRKRGVKARASLMYLPKMIKKFHYDSKNFTNIIMNDPAYASPSTRLTIYKEKYTNCLQIGEEYQPGAKNALNVFFKHRLLMRNQLIVRIFAEKVIDYMISANEVISVSSTELNTSEESVNEEEEEEEEEEESEEEGEGEAGSG</sequence>
<protein>
    <submittedName>
        <fullName evidence="4">P26</fullName>
    </submittedName>
</protein>
<feature type="region of interest" description="Disordered" evidence="1">
    <location>
        <begin position="218"/>
        <end position="252"/>
    </location>
</feature>
<organism evidence="4">
    <name type="scientific">Hymenolepis diminuta</name>
    <name type="common">Rat tapeworm</name>
    <dbReference type="NCBI Taxonomy" id="6216"/>
    <lineage>
        <taxon>Eukaryota</taxon>
        <taxon>Metazoa</taxon>
        <taxon>Spiralia</taxon>
        <taxon>Lophotrochozoa</taxon>
        <taxon>Platyhelminthes</taxon>
        <taxon>Cestoda</taxon>
        <taxon>Eucestoda</taxon>
        <taxon>Cyclophyllidea</taxon>
        <taxon>Hymenolepididae</taxon>
        <taxon>Hymenolepis</taxon>
    </lineage>
</organism>
<accession>A0A0R3S8M0</accession>
<dbReference type="WBParaSite" id="HDID_0000050801-mRNA-1">
    <property type="protein sequence ID" value="HDID_0000050801-mRNA-1"/>
    <property type="gene ID" value="HDID_0000050801"/>
</dbReference>
<dbReference type="EMBL" id="UYSG01000068">
    <property type="protein sequence ID" value="VDL16462.1"/>
    <property type="molecule type" value="Genomic_DNA"/>
</dbReference>
<evidence type="ECO:0000313" key="4">
    <source>
        <dbReference type="WBParaSite" id="HDID_0000050801-mRNA-1"/>
    </source>
</evidence>
<reference evidence="4" key="1">
    <citation type="submission" date="2017-02" db="UniProtKB">
        <authorList>
            <consortium name="WormBaseParasite"/>
        </authorList>
    </citation>
    <scope>IDENTIFICATION</scope>
</reference>
<evidence type="ECO:0000313" key="3">
    <source>
        <dbReference type="Proteomes" id="UP000274504"/>
    </source>
</evidence>
<dbReference type="OrthoDB" id="6315152at2759"/>
<feature type="compositionally biased region" description="Acidic residues" evidence="1">
    <location>
        <begin position="227"/>
        <end position="252"/>
    </location>
</feature>
<gene>
    <name evidence="2" type="ORF">HDID_LOCUS509</name>
</gene>
<dbReference type="AlphaFoldDB" id="A0A0R3S8M0"/>
<reference evidence="2 3" key="2">
    <citation type="submission" date="2018-11" db="EMBL/GenBank/DDBJ databases">
        <authorList>
            <consortium name="Pathogen Informatics"/>
        </authorList>
    </citation>
    <scope>NUCLEOTIDE SEQUENCE [LARGE SCALE GENOMIC DNA]</scope>
</reference>
<name>A0A0R3S8M0_HYMDI</name>
<evidence type="ECO:0000256" key="1">
    <source>
        <dbReference type="SAM" id="MobiDB-lite"/>
    </source>
</evidence>
<evidence type="ECO:0000313" key="2">
    <source>
        <dbReference type="EMBL" id="VDL16462.1"/>
    </source>
</evidence>
<dbReference type="Proteomes" id="UP000274504">
    <property type="component" value="Unassembled WGS sequence"/>
</dbReference>
<proteinExistence type="predicted"/>